<protein>
    <submittedName>
        <fullName evidence="1">Uncharacterized protein</fullName>
    </submittedName>
</protein>
<keyword evidence="2" id="KW-1185">Reference proteome</keyword>
<dbReference type="Proteomes" id="UP000187203">
    <property type="component" value="Unassembled WGS sequence"/>
</dbReference>
<organism evidence="1 2">
    <name type="scientific">Corchorus olitorius</name>
    <dbReference type="NCBI Taxonomy" id="93759"/>
    <lineage>
        <taxon>Eukaryota</taxon>
        <taxon>Viridiplantae</taxon>
        <taxon>Streptophyta</taxon>
        <taxon>Embryophyta</taxon>
        <taxon>Tracheophyta</taxon>
        <taxon>Spermatophyta</taxon>
        <taxon>Magnoliopsida</taxon>
        <taxon>eudicotyledons</taxon>
        <taxon>Gunneridae</taxon>
        <taxon>Pentapetalae</taxon>
        <taxon>rosids</taxon>
        <taxon>malvids</taxon>
        <taxon>Malvales</taxon>
        <taxon>Malvaceae</taxon>
        <taxon>Grewioideae</taxon>
        <taxon>Apeibeae</taxon>
        <taxon>Corchorus</taxon>
    </lineage>
</organism>
<sequence length="74" mass="8202">MPKSLSITTNVPSNLSHLSVFSSPWSTCDDLVNSKNHFSSLICREQYCLPPTDLVIFTTSSCSCCRLSPWMISS</sequence>
<proteinExistence type="predicted"/>
<name>A0A1R3I5H1_9ROSI</name>
<dbReference type="AlphaFoldDB" id="A0A1R3I5H1"/>
<evidence type="ECO:0000313" key="2">
    <source>
        <dbReference type="Proteomes" id="UP000187203"/>
    </source>
</evidence>
<comment type="caution">
    <text evidence="1">The sequence shown here is derived from an EMBL/GenBank/DDBJ whole genome shotgun (WGS) entry which is preliminary data.</text>
</comment>
<accession>A0A1R3I5H1</accession>
<reference evidence="2" key="1">
    <citation type="submission" date="2013-09" db="EMBL/GenBank/DDBJ databases">
        <title>Corchorus olitorius genome sequencing.</title>
        <authorList>
            <person name="Alam M."/>
            <person name="Haque M.S."/>
            <person name="Islam M.S."/>
            <person name="Emdad E.M."/>
            <person name="Islam M.M."/>
            <person name="Ahmed B."/>
            <person name="Halim A."/>
            <person name="Hossen Q.M.M."/>
            <person name="Hossain M.Z."/>
            <person name="Ahmed R."/>
            <person name="Khan M.M."/>
            <person name="Islam R."/>
            <person name="Rashid M.M."/>
            <person name="Khan S.A."/>
            <person name="Rahman M.S."/>
            <person name="Alam M."/>
            <person name="Yahiya A.S."/>
            <person name="Khan M.S."/>
            <person name="Azam M.S."/>
            <person name="Haque T."/>
            <person name="Lashkar M.Z.H."/>
            <person name="Akhand A.I."/>
            <person name="Morshed G."/>
            <person name="Roy S."/>
            <person name="Uddin K.S."/>
            <person name="Rabeya T."/>
            <person name="Hossain A.S."/>
            <person name="Chowdhury A."/>
            <person name="Snigdha A.R."/>
            <person name="Mortoza M.S."/>
            <person name="Matin S.A."/>
            <person name="Hoque S.M.E."/>
            <person name="Islam M.K."/>
            <person name="Roy D.K."/>
            <person name="Haider R."/>
            <person name="Moosa M.M."/>
            <person name="Elias S.M."/>
            <person name="Hasan A.M."/>
            <person name="Jahan S."/>
            <person name="Shafiuddin M."/>
            <person name="Mahmood N."/>
            <person name="Shommy N.S."/>
        </authorList>
    </citation>
    <scope>NUCLEOTIDE SEQUENCE [LARGE SCALE GENOMIC DNA]</scope>
    <source>
        <strain evidence="2">cv. O-4</strain>
    </source>
</reference>
<gene>
    <name evidence="1" type="ORF">COLO4_24998</name>
</gene>
<evidence type="ECO:0000313" key="1">
    <source>
        <dbReference type="EMBL" id="OMO77818.1"/>
    </source>
</evidence>
<dbReference type="EMBL" id="AWUE01018893">
    <property type="protein sequence ID" value="OMO77818.1"/>
    <property type="molecule type" value="Genomic_DNA"/>
</dbReference>